<name>A0A1X6N9H9_9APHY</name>
<evidence type="ECO:0000313" key="1">
    <source>
        <dbReference type="EMBL" id="OSX65096.1"/>
    </source>
</evidence>
<reference evidence="1 2" key="1">
    <citation type="submission" date="2017-04" db="EMBL/GenBank/DDBJ databases">
        <title>Genome Sequence of the Model Brown-Rot Fungus Postia placenta SB12.</title>
        <authorList>
            <consortium name="DOE Joint Genome Institute"/>
            <person name="Gaskell J."/>
            <person name="Kersten P."/>
            <person name="Larrondo L.F."/>
            <person name="Canessa P."/>
            <person name="Martinez D."/>
            <person name="Hibbett D."/>
            <person name="Schmoll M."/>
            <person name="Kubicek C.P."/>
            <person name="Martinez A.T."/>
            <person name="Yadav J."/>
            <person name="Master E."/>
            <person name="Magnuson J.K."/>
            <person name="James T."/>
            <person name="Yaver D."/>
            <person name="Berka R."/>
            <person name="Labutti K."/>
            <person name="Lipzen A."/>
            <person name="Aerts A."/>
            <person name="Barry K."/>
            <person name="Henrissat B."/>
            <person name="Blanchette R."/>
            <person name="Grigoriev I."/>
            <person name="Cullen D."/>
        </authorList>
    </citation>
    <scope>NUCLEOTIDE SEQUENCE [LARGE SCALE GENOMIC DNA]</scope>
    <source>
        <strain evidence="1 2">MAD-698-R-SB12</strain>
    </source>
</reference>
<dbReference type="EMBL" id="KZ110593">
    <property type="protein sequence ID" value="OSX65096.1"/>
    <property type="molecule type" value="Genomic_DNA"/>
</dbReference>
<sequence>MHVVKRPGASGFIIRLGGCRTDIWLDTNSDPRSVAYLVELFITTGTSKQLRGINVRPSPGPSPG</sequence>
<dbReference type="RefSeq" id="XP_024341890.1">
    <property type="nucleotide sequence ID" value="XM_024477463.1"/>
</dbReference>
<proteinExistence type="predicted"/>
<dbReference type="AlphaFoldDB" id="A0A1X6N9H9"/>
<evidence type="ECO:0000313" key="2">
    <source>
        <dbReference type="Proteomes" id="UP000194127"/>
    </source>
</evidence>
<dbReference type="GeneID" id="36322413"/>
<dbReference type="Proteomes" id="UP000194127">
    <property type="component" value="Unassembled WGS sequence"/>
</dbReference>
<organism evidence="1 2">
    <name type="scientific">Postia placenta MAD-698-R-SB12</name>
    <dbReference type="NCBI Taxonomy" id="670580"/>
    <lineage>
        <taxon>Eukaryota</taxon>
        <taxon>Fungi</taxon>
        <taxon>Dikarya</taxon>
        <taxon>Basidiomycota</taxon>
        <taxon>Agaricomycotina</taxon>
        <taxon>Agaricomycetes</taxon>
        <taxon>Polyporales</taxon>
        <taxon>Adustoporiaceae</taxon>
        <taxon>Rhodonia</taxon>
    </lineage>
</organism>
<accession>A0A1X6N9H9</accession>
<gene>
    <name evidence="1" type="ORF">POSPLADRAFT_1038931</name>
</gene>
<keyword evidence="2" id="KW-1185">Reference proteome</keyword>
<protein>
    <submittedName>
        <fullName evidence="1">Uncharacterized protein</fullName>
    </submittedName>
</protein>